<feature type="transmembrane region" description="Helical" evidence="1">
    <location>
        <begin position="27"/>
        <end position="54"/>
    </location>
</feature>
<protein>
    <submittedName>
        <fullName evidence="2">Uncharacterized protein</fullName>
    </submittedName>
</protein>
<reference evidence="2 3" key="1">
    <citation type="journal article" date="2016" name="Nat. Commun.">
        <title>Thousands of microbial genomes shed light on interconnected biogeochemical processes in an aquifer system.</title>
        <authorList>
            <person name="Anantharaman K."/>
            <person name="Brown C.T."/>
            <person name="Hug L.A."/>
            <person name="Sharon I."/>
            <person name="Castelle C.J."/>
            <person name="Probst A.J."/>
            <person name="Thomas B.C."/>
            <person name="Singh A."/>
            <person name="Wilkins M.J."/>
            <person name="Karaoz U."/>
            <person name="Brodie E.L."/>
            <person name="Williams K.H."/>
            <person name="Hubbard S.S."/>
            <person name="Banfield J.F."/>
        </authorList>
    </citation>
    <scope>NUCLEOTIDE SEQUENCE [LARGE SCALE GENOMIC DNA]</scope>
</reference>
<evidence type="ECO:0000313" key="3">
    <source>
        <dbReference type="Proteomes" id="UP000178811"/>
    </source>
</evidence>
<dbReference type="AlphaFoldDB" id="A0A1F6EYB3"/>
<accession>A0A1F6EYB3</accession>
<name>A0A1F6EYB3_9BACT</name>
<proteinExistence type="predicted"/>
<comment type="caution">
    <text evidence="2">The sequence shown here is derived from an EMBL/GenBank/DDBJ whole genome shotgun (WGS) entry which is preliminary data.</text>
</comment>
<keyword evidence="1" id="KW-0812">Transmembrane</keyword>
<dbReference type="EMBL" id="MFLW01000002">
    <property type="protein sequence ID" value="OGG78624.1"/>
    <property type="molecule type" value="Genomic_DNA"/>
</dbReference>
<sequence length="154" mass="18112">MYYFKGVGRFDLKGPLSGRLKMKYDRLFLRAFGVWFMVVTLFLDAVVLPVAMYFSQYGLDFPDLFMFTWIAVCIAVSILIAWMIVAPISDTHAELARYWQLRALTDAGRKLLWYMNPIGVLWAFFYLFAWKQVLRPWFALMGHVPRQMNPPPPR</sequence>
<gene>
    <name evidence="2" type="ORF">A3A36_01775</name>
</gene>
<dbReference type="Proteomes" id="UP000178811">
    <property type="component" value="Unassembled WGS sequence"/>
</dbReference>
<feature type="transmembrane region" description="Helical" evidence="1">
    <location>
        <begin position="66"/>
        <end position="90"/>
    </location>
</feature>
<keyword evidence="1" id="KW-0472">Membrane</keyword>
<evidence type="ECO:0000256" key="1">
    <source>
        <dbReference type="SAM" id="Phobius"/>
    </source>
</evidence>
<organism evidence="2 3">
    <name type="scientific">Candidatus Kaiserbacteria bacterium RIFCSPLOWO2_01_FULL_52_12b</name>
    <dbReference type="NCBI Taxonomy" id="1798509"/>
    <lineage>
        <taxon>Bacteria</taxon>
        <taxon>Candidatus Kaiseribacteriota</taxon>
    </lineage>
</organism>
<feature type="transmembrane region" description="Helical" evidence="1">
    <location>
        <begin position="111"/>
        <end position="130"/>
    </location>
</feature>
<evidence type="ECO:0000313" key="2">
    <source>
        <dbReference type="EMBL" id="OGG78624.1"/>
    </source>
</evidence>
<keyword evidence="1" id="KW-1133">Transmembrane helix</keyword>